<reference evidence="1" key="1">
    <citation type="submission" date="2018-05" db="EMBL/GenBank/DDBJ databases">
        <authorList>
            <person name="Lanie J.A."/>
            <person name="Ng W.-L."/>
            <person name="Kazmierczak K.M."/>
            <person name="Andrzejewski T.M."/>
            <person name="Davidsen T.M."/>
            <person name="Wayne K.J."/>
            <person name="Tettelin H."/>
            <person name="Glass J.I."/>
            <person name="Rusch D."/>
            <person name="Podicherti R."/>
            <person name="Tsui H.-C.T."/>
            <person name="Winkler M.E."/>
        </authorList>
    </citation>
    <scope>NUCLEOTIDE SEQUENCE</scope>
</reference>
<gene>
    <name evidence="1" type="ORF">METZ01_LOCUS412972</name>
</gene>
<dbReference type="AlphaFoldDB" id="A0A382WPQ5"/>
<protein>
    <submittedName>
        <fullName evidence="1">Uncharacterized protein</fullName>
    </submittedName>
</protein>
<feature type="non-terminal residue" evidence="1">
    <location>
        <position position="1"/>
    </location>
</feature>
<evidence type="ECO:0000313" key="1">
    <source>
        <dbReference type="EMBL" id="SVD60118.1"/>
    </source>
</evidence>
<proteinExistence type="predicted"/>
<dbReference type="EMBL" id="UINC01161116">
    <property type="protein sequence ID" value="SVD60118.1"/>
    <property type="molecule type" value="Genomic_DNA"/>
</dbReference>
<sequence>PSVLPSSTKQKKVVLSVLKNLENSESWSLSSSL</sequence>
<organism evidence="1">
    <name type="scientific">marine metagenome</name>
    <dbReference type="NCBI Taxonomy" id="408172"/>
    <lineage>
        <taxon>unclassified sequences</taxon>
        <taxon>metagenomes</taxon>
        <taxon>ecological metagenomes</taxon>
    </lineage>
</organism>
<accession>A0A382WPQ5</accession>
<name>A0A382WPQ5_9ZZZZ</name>